<sequence length="586" mass="64607">MAHIPEPEFLHLPAELRNQIYEHLAYTTKAVTIRTHECVKATPAPLSQVCRQLREEFGPLLNAIPLKYATSITVDNTNFCTLDLIRSLSLIPAAAPWVERKLVFRFRLTSSLTILDVQRFTEHFAEPGAPAGLVAMMRYDVEFAPMMVDLDLTRMMFARLAKRYRFHHSDGEQRVWEKIYWSFAEAAEKVDGVQVRQSLLTAAAFVSSAIAHPGEHHDHAAIKREVIKQHAHAYQGKRGIDACASNSQAQALTARNVARRSQVAKELRQKRGITSNPQKFRRDLATLEIFEAVDHNRTGIDQYDPTTQESIIFGANTSAIVTPEVTDGPYYVTGESIRKNVKEALYSDGIDLYFETQYIDIETCQPVPGMYVDIWNANATGVYSGIEITGNDAADGWNSTYLRGIQVTDHDGVAAFETIFPGHYSGRATHTHLMAHMNVTVFPNNTIAATNNITHIGQVFYNEVLRSAVEATYPYSSNTQPVTSNEADQWSIVQADTYYDPFPEFLYLGDSIEDGLLAWIQVGVNTSANYVDNAYYKIAAEILADGGHVNTDPATEFTGGGGSSTGGNGTSTNGTATSSGSAAATA</sequence>
<dbReference type="AlphaFoldDB" id="A0AAV9JNK6"/>
<dbReference type="PANTHER" id="PTHR34315">
    <property type="match status" value="1"/>
</dbReference>
<feature type="domain" description="Intradiol ring-cleavage dioxygenases" evidence="2">
    <location>
        <begin position="328"/>
        <end position="428"/>
    </location>
</feature>
<keyword evidence="4" id="KW-1185">Reference proteome</keyword>
<accession>A0AAV9JNK6</accession>
<feature type="region of interest" description="Disordered" evidence="1">
    <location>
        <begin position="553"/>
        <end position="586"/>
    </location>
</feature>
<dbReference type="Proteomes" id="UP001324427">
    <property type="component" value="Unassembled WGS sequence"/>
</dbReference>
<name>A0AAV9JNK6_9PEZI</name>
<dbReference type="PANTHER" id="PTHR34315:SF2">
    <property type="entry name" value="ANCHORED DIOXYGENASE, PUTATIVE (AFU_ORTHOLOGUE AFUA_3G01800)-RELATED"/>
    <property type="match status" value="1"/>
</dbReference>
<evidence type="ECO:0000313" key="3">
    <source>
        <dbReference type="EMBL" id="KAK4546949.1"/>
    </source>
</evidence>
<evidence type="ECO:0000313" key="4">
    <source>
        <dbReference type="Proteomes" id="UP001324427"/>
    </source>
</evidence>
<feature type="compositionally biased region" description="Gly residues" evidence="1">
    <location>
        <begin position="558"/>
        <end position="569"/>
    </location>
</feature>
<reference evidence="3 4" key="1">
    <citation type="submission" date="2021-11" db="EMBL/GenBank/DDBJ databases">
        <title>Black yeast isolated from Biological Soil Crust.</title>
        <authorList>
            <person name="Kurbessoian T."/>
        </authorList>
    </citation>
    <scope>NUCLEOTIDE SEQUENCE [LARGE SCALE GENOMIC DNA]</scope>
    <source>
        <strain evidence="3 4">CCFEE 5522</strain>
    </source>
</reference>
<evidence type="ECO:0000259" key="2">
    <source>
        <dbReference type="Pfam" id="PF00775"/>
    </source>
</evidence>
<feature type="compositionally biased region" description="Low complexity" evidence="1">
    <location>
        <begin position="570"/>
        <end position="586"/>
    </location>
</feature>
<gene>
    <name evidence="3" type="ORF">LTR36_001681</name>
</gene>
<protein>
    <recommendedName>
        <fullName evidence="2">Intradiol ring-cleavage dioxygenases domain-containing protein</fullName>
    </recommendedName>
</protein>
<dbReference type="GO" id="GO:0008199">
    <property type="term" value="F:ferric iron binding"/>
    <property type="evidence" value="ECO:0007669"/>
    <property type="project" value="InterPro"/>
</dbReference>
<comment type="caution">
    <text evidence="3">The sequence shown here is derived from an EMBL/GenBank/DDBJ whole genome shotgun (WGS) entry which is preliminary data.</text>
</comment>
<dbReference type="Pfam" id="PF00775">
    <property type="entry name" value="Dioxygenase_C"/>
    <property type="match status" value="1"/>
</dbReference>
<dbReference type="SUPFAM" id="SSF49482">
    <property type="entry name" value="Aromatic compound dioxygenase"/>
    <property type="match status" value="1"/>
</dbReference>
<dbReference type="EMBL" id="JAVFHQ010000013">
    <property type="protein sequence ID" value="KAK4546949.1"/>
    <property type="molecule type" value="Genomic_DNA"/>
</dbReference>
<dbReference type="Gene3D" id="2.60.130.10">
    <property type="entry name" value="Aromatic compound dioxygenase"/>
    <property type="match status" value="1"/>
</dbReference>
<proteinExistence type="predicted"/>
<dbReference type="InterPro" id="IPR015889">
    <property type="entry name" value="Intradiol_dOase_core"/>
</dbReference>
<dbReference type="GO" id="GO:0016702">
    <property type="term" value="F:oxidoreductase activity, acting on single donors with incorporation of molecular oxygen, incorporation of two atoms of oxygen"/>
    <property type="evidence" value="ECO:0007669"/>
    <property type="project" value="InterPro"/>
</dbReference>
<organism evidence="3 4">
    <name type="scientific">Oleoguttula mirabilis</name>
    <dbReference type="NCBI Taxonomy" id="1507867"/>
    <lineage>
        <taxon>Eukaryota</taxon>
        <taxon>Fungi</taxon>
        <taxon>Dikarya</taxon>
        <taxon>Ascomycota</taxon>
        <taxon>Pezizomycotina</taxon>
        <taxon>Dothideomycetes</taxon>
        <taxon>Dothideomycetidae</taxon>
        <taxon>Mycosphaerellales</taxon>
        <taxon>Teratosphaeriaceae</taxon>
        <taxon>Oleoguttula</taxon>
    </lineage>
</organism>
<dbReference type="CDD" id="cd03457">
    <property type="entry name" value="intradiol_dioxygenase_like"/>
    <property type="match status" value="1"/>
</dbReference>
<evidence type="ECO:0000256" key="1">
    <source>
        <dbReference type="SAM" id="MobiDB-lite"/>
    </source>
</evidence>
<dbReference type="InterPro" id="IPR000627">
    <property type="entry name" value="Intradiol_dOase_C"/>
</dbReference>